<dbReference type="PANTHER" id="PTHR48097">
    <property type="entry name" value="L-THREONINE ALDOLASE-RELATED"/>
    <property type="match status" value="1"/>
</dbReference>
<comment type="similarity">
    <text evidence="2">Belongs to the threonine aldolase family.</text>
</comment>
<evidence type="ECO:0000256" key="1">
    <source>
        <dbReference type="ARBA" id="ARBA00001933"/>
    </source>
</evidence>
<name>A0A0U2X7F4_9BACT</name>
<dbReference type="PANTHER" id="PTHR48097:SF9">
    <property type="entry name" value="L-THREONINE ALDOLASE"/>
    <property type="match status" value="1"/>
</dbReference>
<evidence type="ECO:0000256" key="6">
    <source>
        <dbReference type="SAM" id="MobiDB-lite"/>
    </source>
</evidence>
<dbReference type="EMBL" id="KT201088">
    <property type="protein sequence ID" value="ALS56141.1"/>
    <property type="molecule type" value="Genomic_DNA"/>
</dbReference>
<dbReference type="GO" id="GO:0006567">
    <property type="term" value="P:L-threonine catabolic process"/>
    <property type="evidence" value="ECO:0007669"/>
    <property type="project" value="TreeGrafter"/>
</dbReference>
<dbReference type="GO" id="GO:0008732">
    <property type="term" value="F:L-allo-threonine aldolase activity"/>
    <property type="evidence" value="ECO:0007669"/>
    <property type="project" value="TreeGrafter"/>
</dbReference>
<dbReference type="AlphaFoldDB" id="A0A0U2X7F4"/>
<evidence type="ECO:0000256" key="2">
    <source>
        <dbReference type="ARBA" id="ARBA00006966"/>
    </source>
</evidence>
<accession>A0A0U2X7F4</accession>
<feature type="region of interest" description="Disordered" evidence="6">
    <location>
        <begin position="1"/>
        <end position="20"/>
    </location>
</feature>
<dbReference type="NCBIfam" id="NF041359">
    <property type="entry name" value="GntG_guanitoxin"/>
    <property type="match status" value="1"/>
</dbReference>
<feature type="modified residue" description="N6-(pyridoxal phosphate)lysine" evidence="5">
    <location>
        <position position="197"/>
    </location>
</feature>
<proteinExistence type="inferred from homology"/>
<dbReference type="GO" id="GO:0006545">
    <property type="term" value="P:glycine biosynthetic process"/>
    <property type="evidence" value="ECO:0007669"/>
    <property type="project" value="TreeGrafter"/>
</dbReference>
<dbReference type="CDD" id="cd06502">
    <property type="entry name" value="TA_like"/>
    <property type="match status" value="1"/>
</dbReference>
<sequence length="335" mass="36084">MIDLRSDTTTQPSVAMRSQMASAPVGDDVFGDDPSVNALQDRVASLTGKESALLLPSGTQSNLVALLAHCQRGEEYLVGQDYHTYQYEAGGAAVFGSIQPQPIPVSADGSLDLKLVRSRIKPDDPHFAMTRLLVLENTHNGKVLGLDYMARASEFARRHGLLLHLDGARVFNAATALGVEVKEIVRHVDSVSVCFSKGLGAPVGSLLCGSGPFIAAAKRWRKMAGGGLRQAGVLAAAIDYALDHHVDRLRYDHAHAKRMAQALSEIDAITLISSQTNMVFIELPDEDIGVKLGQFLAERGVNVLGGKRMRLVTHLDISAADTDTVIALFREFFVS</sequence>
<dbReference type="Gene3D" id="3.90.1150.10">
    <property type="entry name" value="Aspartate Aminotransferase, domain 1"/>
    <property type="match status" value="1"/>
</dbReference>
<evidence type="ECO:0000313" key="8">
    <source>
        <dbReference type="EMBL" id="ALS56141.1"/>
    </source>
</evidence>
<dbReference type="NCBIfam" id="NF007825">
    <property type="entry name" value="PRK10534.1"/>
    <property type="match status" value="1"/>
</dbReference>
<dbReference type="SUPFAM" id="SSF53383">
    <property type="entry name" value="PLP-dependent transferases"/>
    <property type="match status" value="1"/>
</dbReference>
<dbReference type="InterPro" id="IPR015421">
    <property type="entry name" value="PyrdxlP-dep_Trfase_major"/>
</dbReference>
<protein>
    <submittedName>
        <fullName evidence="8">Putative threonine aldolase</fullName>
    </submittedName>
</protein>
<dbReference type="InterPro" id="IPR001597">
    <property type="entry name" value="ArAA_b-elim_lyase/Thr_aldolase"/>
</dbReference>
<comment type="cofactor">
    <cofactor evidence="1">
        <name>pyridoxal 5'-phosphate</name>
        <dbReference type="ChEBI" id="CHEBI:597326"/>
    </cofactor>
</comment>
<dbReference type="Pfam" id="PF01212">
    <property type="entry name" value="Beta_elim_lyase"/>
    <property type="match status" value="1"/>
</dbReference>
<evidence type="ECO:0000256" key="5">
    <source>
        <dbReference type="PIRSR" id="PIRSR017617-1"/>
    </source>
</evidence>
<dbReference type="Gene3D" id="3.40.640.10">
    <property type="entry name" value="Type I PLP-dependent aspartate aminotransferase-like (Major domain)"/>
    <property type="match status" value="1"/>
</dbReference>
<dbReference type="InterPro" id="IPR023603">
    <property type="entry name" value="Low_specificity_L-TA-like"/>
</dbReference>
<evidence type="ECO:0000256" key="3">
    <source>
        <dbReference type="ARBA" id="ARBA00022898"/>
    </source>
</evidence>
<organism evidence="8">
    <name type="scientific">uncultured bacterium EIL11C05</name>
    <dbReference type="NCBI Taxonomy" id="1768199"/>
    <lineage>
        <taxon>Bacteria</taxon>
        <taxon>environmental samples</taxon>
    </lineage>
</organism>
<keyword evidence="4" id="KW-0456">Lyase</keyword>
<dbReference type="PIRSF" id="PIRSF017617">
    <property type="entry name" value="Thr_aldolase"/>
    <property type="match status" value="1"/>
</dbReference>
<feature type="domain" description="Aromatic amino acid beta-eliminating lyase/threonine aldolase" evidence="7">
    <location>
        <begin position="3"/>
        <end position="283"/>
    </location>
</feature>
<reference evidence="8" key="1">
    <citation type="journal article" date="2016" name="ISME J.">
        <title>Functional metagenomic screen reveals new and diverse microbial rhodopsins.</title>
        <authorList>
            <person name="Pushkarev A."/>
            <person name="Beja O."/>
        </authorList>
    </citation>
    <scope>NUCLEOTIDE SEQUENCE</scope>
</reference>
<evidence type="ECO:0000256" key="4">
    <source>
        <dbReference type="ARBA" id="ARBA00023239"/>
    </source>
</evidence>
<dbReference type="InterPro" id="IPR015422">
    <property type="entry name" value="PyrdxlP-dep_Trfase_small"/>
</dbReference>
<evidence type="ECO:0000259" key="7">
    <source>
        <dbReference type="Pfam" id="PF01212"/>
    </source>
</evidence>
<dbReference type="InterPro" id="IPR015424">
    <property type="entry name" value="PyrdxlP-dep_Trfase"/>
</dbReference>
<dbReference type="GO" id="GO:0005829">
    <property type="term" value="C:cytosol"/>
    <property type="evidence" value="ECO:0007669"/>
    <property type="project" value="TreeGrafter"/>
</dbReference>
<dbReference type="FunFam" id="3.40.640.10:FF:000030">
    <property type="entry name" value="Low-specificity L-threonine aldolase"/>
    <property type="match status" value="1"/>
</dbReference>
<keyword evidence="3" id="KW-0663">Pyridoxal phosphate</keyword>